<comment type="caution">
    <text evidence="1">The sequence shown here is derived from an EMBL/GenBank/DDBJ whole genome shotgun (WGS) entry which is preliminary data.</text>
</comment>
<protein>
    <submittedName>
        <fullName evidence="1">Uncharacterized protein</fullName>
    </submittedName>
</protein>
<reference evidence="1 2" key="1">
    <citation type="journal article" date="2019" name="Sci. Rep.">
        <title>Orb-weaving spider Araneus ventricosus genome elucidates the spidroin gene catalogue.</title>
        <authorList>
            <person name="Kono N."/>
            <person name="Nakamura H."/>
            <person name="Ohtoshi R."/>
            <person name="Moran D.A.P."/>
            <person name="Shinohara A."/>
            <person name="Yoshida Y."/>
            <person name="Fujiwara M."/>
            <person name="Mori M."/>
            <person name="Tomita M."/>
            <person name="Arakawa K."/>
        </authorList>
    </citation>
    <scope>NUCLEOTIDE SEQUENCE [LARGE SCALE GENOMIC DNA]</scope>
</reference>
<proteinExistence type="predicted"/>
<accession>A0A4Y2L8N7</accession>
<dbReference type="EMBL" id="BGPR01005437">
    <property type="protein sequence ID" value="GBN10167.1"/>
    <property type="molecule type" value="Genomic_DNA"/>
</dbReference>
<evidence type="ECO:0000313" key="2">
    <source>
        <dbReference type="Proteomes" id="UP000499080"/>
    </source>
</evidence>
<organism evidence="1 2">
    <name type="scientific">Araneus ventricosus</name>
    <name type="common">Orbweaver spider</name>
    <name type="synonym">Epeira ventricosa</name>
    <dbReference type="NCBI Taxonomy" id="182803"/>
    <lineage>
        <taxon>Eukaryota</taxon>
        <taxon>Metazoa</taxon>
        <taxon>Ecdysozoa</taxon>
        <taxon>Arthropoda</taxon>
        <taxon>Chelicerata</taxon>
        <taxon>Arachnida</taxon>
        <taxon>Araneae</taxon>
        <taxon>Araneomorphae</taxon>
        <taxon>Entelegynae</taxon>
        <taxon>Araneoidea</taxon>
        <taxon>Araneidae</taxon>
        <taxon>Araneus</taxon>
    </lineage>
</organism>
<sequence length="89" mass="9477">MEHLGVPRLCLGTTGHLGVLRLCLRTTGHLGVPRLCLGTRGHLGVPRLLLETRGQATRKRDCPVQNGTYGHINPLIPSGAVPGGLRISL</sequence>
<keyword evidence="2" id="KW-1185">Reference proteome</keyword>
<gene>
    <name evidence="1" type="ORF">AVEN_10649_1</name>
</gene>
<dbReference type="AlphaFoldDB" id="A0A4Y2L8N7"/>
<dbReference type="Proteomes" id="UP000499080">
    <property type="component" value="Unassembled WGS sequence"/>
</dbReference>
<name>A0A4Y2L8N7_ARAVE</name>
<evidence type="ECO:0000313" key="1">
    <source>
        <dbReference type="EMBL" id="GBN10167.1"/>
    </source>
</evidence>